<gene>
    <name evidence="4" type="ORF">F1735_25970</name>
</gene>
<proteinExistence type="inferred from homology"/>
<accession>A0ABX0N1D3</accession>
<evidence type="ECO:0000256" key="2">
    <source>
        <dbReference type="RuleBase" id="RU003694"/>
    </source>
</evidence>
<evidence type="ECO:0000313" key="5">
    <source>
        <dbReference type="Proteomes" id="UP000610594"/>
    </source>
</evidence>
<dbReference type="SMART" id="SM00825">
    <property type="entry name" value="PKS_KS"/>
    <property type="match status" value="1"/>
</dbReference>
<sequence>MPTSATTSSPPMHKPPPFEPIAIVGIGCLYPQARGKDAFWRQLQAGTSHFSPLPLARYWDTDGTVREQLRGWHGAFFDEMECDFKRFRIPPVYRKSVSQMMLMLLQVADECVRDAGYDKRDLARDDVAVMCGTCFGFDSTIANALKVEGVRLAHELAGSADQFSLLKETLRARFGSSSHDRVGEMASSIPARIASVLSLRGPVQAMECADATGYALLEAASLSLHSGQSRAVIVASGQRIESLLTPLALARKGFTGACGGHPFAQDGAGTPMGEGATALLLKRLSDARRDKDRIYSVLRGMGAARQDVPGALAYAVDGTAALHVINEACAQADVTAAAQQYIDCVLPGIGSQAPQLLSVLSDACAQGQHRPLHLGASVATFGHTFANAALAAVAGSSLALHEKTLPQMRSAAALHARAGMAYPDAATPWPGDAPQLAGVFGSSLTGVQWHLLLSAPDSASQALSSAMSPAQEQQEAIAIVGIGGAFGPCSNSADFAQRLFDGLDAVQPLPENVLPRAAYFGEGEAAVLSSYAQYGADLKQREHYDAGLAAYRIFPKRAAGLDIAQKLTLHVAAEALADFGLAQKRGKLGRTAVMVASNLSLGRERELACRLHAPELVRTLGSVPDAGTADHGIDHFTLDGYLASGSAALVSACFGLAAMPVAVEAACASSLAAFNNAVLALRRHRYDLVLAGGVELPANLRDLVLCSSQMMLSQQRIAPFAEHADGFSPGDGAALFVLKRLSDALRDGDRIHATITGVGGSADAVSMTAPDPDGQALAMRRAFAQAGYAPASVQYVEAHGTGTRLGDLAELTSIGSVYGGARAVPLRIGSVKSNIGHTFAAAGAAGLLKTVLALQRHALPATLLRRRIDPQLPLAGIPAELVTANTRWDAIDGRRRAAVSSFGTGGINYHLLLQADGSAYSPRESHMQSIVHKIRLLDIGHAQAFENWVLDTDYATCPELPSVRSFDVSRVSSAHDAPFHYIEVIKVSSNEAFQRDMGSASFARLVEGFSTMAEVVEEVAGTQLGAGYRAPA</sequence>
<comment type="caution">
    <text evidence="4">The sequence shown here is derived from an EMBL/GenBank/DDBJ whole genome shotgun (WGS) entry which is preliminary data.</text>
</comment>
<dbReference type="Gene3D" id="3.40.47.10">
    <property type="match status" value="2"/>
</dbReference>
<dbReference type="Gene3D" id="3.30.70.100">
    <property type="match status" value="1"/>
</dbReference>
<evidence type="ECO:0000259" key="3">
    <source>
        <dbReference type="PROSITE" id="PS52004"/>
    </source>
</evidence>
<feature type="domain" description="Ketosynthase family 3 (KS3)" evidence="3">
    <location>
        <begin position="474"/>
        <end position="915"/>
    </location>
</feature>
<dbReference type="InterPro" id="IPR016039">
    <property type="entry name" value="Thiolase-like"/>
</dbReference>
<name>A0ABX0N1D3_9BURK</name>
<evidence type="ECO:0000313" key="4">
    <source>
        <dbReference type="EMBL" id="NHZ65707.1"/>
    </source>
</evidence>
<protein>
    <submittedName>
        <fullName evidence="4">Polyketide synthase</fullName>
    </submittedName>
</protein>
<dbReference type="InterPro" id="IPR014031">
    <property type="entry name" value="Ketoacyl_synth_C"/>
</dbReference>
<dbReference type="Proteomes" id="UP000610594">
    <property type="component" value="Unassembled WGS sequence"/>
</dbReference>
<comment type="similarity">
    <text evidence="2">Belongs to the thiolase-like superfamily. Beta-ketoacyl-ACP synthases family.</text>
</comment>
<keyword evidence="5" id="KW-1185">Reference proteome</keyword>
<dbReference type="CDD" id="cd00833">
    <property type="entry name" value="PKS"/>
    <property type="match status" value="2"/>
</dbReference>
<dbReference type="Pfam" id="PF00109">
    <property type="entry name" value="ketoacyl-synt"/>
    <property type="match status" value="2"/>
</dbReference>
<dbReference type="InterPro" id="IPR014030">
    <property type="entry name" value="Ketoacyl_synth_N"/>
</dbReference>
<dbReference type="PANTHER" id="PTHR43775:SF51">
    <property type="entry name" value="INACTIVE PHENOLPHTHIOCEROL SYNTHESIS POLYKETIDE SYNTHASE TYPE I PKS1-RELATED"/>
    <property type="match status" value="1"/>
</dbReference>
<dbReference type="PANTHER" id="PTHR43775">
    <property type="entry name" value="FATTY ACID SYNTHASE"/>
    <property type="match status" value="1"/>
</dbReference>
<dbReference type="Pfam" id="PF11639">
    <property type="entry name" value="HapK"/>
    <property type="match status" value="1"/>
</dbReference>
<organism evidence="4 5">
    <name type="scientific">Massilia genomosp. 1</name>
    <dbReference type="NCBI Taxonomy" id="2609280"/>
    <lineage>
        <taxon>Bacteria</taxon>
        <taxon>Pseudomonadati</taxon>
        <taxon>Pseudomonadota</taxon>
        <taxon>Betaproteobacteria</taxon>
        <taxon>Burkholderiales</taxon>
        <taxon>Oxalobacteraceae</taxon>
        <taxon>Telluria group</taxon>
        <taxon>Massilia</taxon>
    </lineage>
</organism>
<dbReference type="Pfam" id="PF02801">
    <property type="entry name" value="Ketoacyl-synt_C"/>
    <property type="match status" value="2"/>
</dbReference>
<reference evidence="4 5" key="1">
    <citation type="submission" date="2019-10" db="EMBL/GenBank/DDBJ databases">
        <title>Taxonomy of Antarctic Massilia spp.: description of Massilia rubra sp. nov., Massilia aquatica sp. nov., Massilia mucilaginosa sp. nov., Massilia frigida sp. nov. isolated from streams, lakes and regoliths.</title>
        <authorList>
            <person name="Holochova P."/>
            <person name="Sedlacek I."/>
            <person name="Kralova S."/>
            <person name="Maslanova I."/>
            <person name="Busse H.-J."/>
            <person name="Stankova E."/>
            <person name="Vrbovska V."/>
            <person name="Kovarovic V."/>
            <person name="Bartak M."/>
            <person name="Svec P."/>
            <person name="Pantucek R."/>
        </authorList>
    </citation>
    <scope>NUCLEOTIDE SEQUENCE [LARGE SCALE GENOMIC DNA]</scope>
    <source>
        <strain evidence="4 5">CCM 8694</strain>
    </source>
</reference>
<dbReference type="EMBL" id="WHJF01000094">
    <property type="protein sequence ID" value="NHZ65707.1"/>
    <property type="molecule type" value="Genomic_DNA"/>
</dbReference>
<dbReference type="PROSITE" id="PS52004">
    <property type="entry name" value="KS3_2"/>
    <property type="match status" value="2"/>
</dbReference>
<keyword evidence="1 2" id="KW-0808">Transferase</keyword>
<dbReference type="InterPro" id="IPR050091">
    <property type="entry name" value="PKS_NRPS_Biosynth_Enz"/>
</dbReference>
<evidence type="ECO:0000256" key="1">
    <source>
        <dbReference type="ARBA" id="ARBA00022679"/>
    </source>
</evidence>
<dbReference type="InterPro" id="IPR020841">
    <property type="entry name" value="PKS_Beta-ketoAc_synthase_dom"/>
</dbReference>
<feature type="domain" description="Ketosynthase family 3 (KS3)" evidence="3">
    <location>
        <begin position="18"/>
        <end position="455"/>
    </location>
</feature>
<dbReference type="InterPro" id="IPR021667">
    <property type="entry name" value="HapK"/>
</dbReference>
<dbReference type="SUPFAM" id="SSF53901">
    <property type="entry name" value="Thiolase-like"/>
    <property type="match status" value="3"/>
</dbReference>
<dbReference type="RefSeq" id="WP_222853078.1">
    <property type="nucleotide sequence ID" value="NZ_WHJF01000094.1"/>
</dbReference>